<gene>
    <name evidence="1" type="ORF">X975_20850</name>
</gene>
<dbReference type="OrthoDB" id="306099at2759"/>
<name>A0A087U5B3_STEMI</name>
<dbReference type="EMBL" id="KK118251">
    <property type="protein sequence ID" value="KFM72552.1"/>
    <property type="molecule type" value="Genomic_DNA"/>
</dbReference>
<dbReference type="SUPFAM" id="SSF47954">
    <property type="entry name" value="Cyclin-like"/>
    <property type="match status" value="1"/>
</dbReference>
<dbReference type="Proteomes" id="UP000054359">
    <property type="component" value="Unassembled WGS sequence"/>
</dbReference>
<feature type="non-terminal residue" evidence="1">
    <location>
        <position position="64"/>
    </location>
</feature>
<dbReference type="OMA" id="CCESESV"/>
<dbReference type="STRING" id="407821.A0A087U5B3"/>
<reference evidence="1 2" key="1">
    <citation type="submission" date="2013-11" db="EMBL/GenBank/DDBJ databases">
        <title>Genome sequencing of Stegodyphus mimosarum.</title>
        <authorList>
            <person name="Bechsgaard J."/>
        </authorList>
    </citation>
    <scope>NUCLEOTIDE SEQUENCE [LARGE SCALE GENOMIC DNA]</scope>
</reference>
<dbReference type="Gene3D" id="1.10.472.10">
    <property type="entry name" value="Cyclin-like"/>
    <property type="match status" value="2"/>
</dbReference>
<protein>
    <submittedName>
        <fullName evidence="1">G1/S-specific cyclin-D2</fullName>
    </submittedName>
</protein>
<keyword evidence="2" id="KW-1185">Reference proteome</keyword>
<dbReference type="InterPro" id="IPR036915">
    <property type="entry name" value="Cyclin-like_sf"/>
</dbReference>
<organism evidence="1 2">
    <name type="scientific">Stegodyphus mimosarum</name>
    <name type="common">African social velvet spider</name>
    <dbReference type="NCBI Taxonomy" id="407821"/>
    <lineage>
        <taxon>Eukaryota</taxon>
        <taxon>Metazoa</taxon>
        <taxon>Ecdysozoa</taxon>
        <taxon>Arthropoda</taxon>
        <taxon>Chelicerata</taxon>
        <taxon>Arachnida</taxon>
        <taxon>Araneae</taxon>
        <taxon>Araneomorphae</taxon>
        <taxon>Entelegynae</taxon>
        <taxon>Eresoidea</taxon>
        <taxon>Eresidae</taxon>
        <taxon>Stegodyphus</taxon>
    </lineage>
</organism>
<evidence type="ECO:0000313" key="1">
    <source>
        <dbReference type="EMBL" id="KFM72552.1"/>
    </source>
</evidence>
<accession>A0A087U5B3</accession>
<sequence length="64" mass="7583">MDLFCCESESVTKSCEDSVLLKDSRVFENLLQIEDRYVLSSCYFKCLQTDLKPYMRTIVAEWMQ</sequence>
<proteinExistence type="predicted"/>
<evidence type="ECO:0000313" key="2">
    <source>
        <dbReference type="Proteomes" id="UP000054359"/>
    </source>
</evidence>
<dbReference type="AlphaFoldDB" id="A0A087U5B3"/>